<keyword evidence="6" id="KW-0028">Amino-acid biosynthesis</keyword>
<gene>
    <name evidence="15" type="ORF">PJIAN_1721</name>
</gene>
<dbReference type="OrthoDB" id="9763107at2"/>
<feature type="domain" description="Tryptophan synthase beta chain-like PALP" evidence="13">
    <location>
        <begin position="88"/>
        <end position="379"/>
    </location>
</feature>
<dbReference type="Pfam" id="PF14821">
    <property type="entry name" value="Thr_synth_N"/>
    <property type="match status" value="1"/>
</dbReference>
<evidence type="ECO:0000256" key="6">
    <source>
        <dbReference type="ARBA" id="ARBA00022605"/>
    </source>
</evidence>
<dbReference type="InterPro" id="IPR004450">
    <property type="entry name" value="Thr_synthase-like"/>
</dbReference>
<feature type="modified residue" description="N6-(pyridoxal phosphate)lysine" evidence="12">
    <location>
        <position position="107"/>
    </location>
</feature>
<evidence type="ECO:0000256" key="12">
    <source>
        <dbReference type="PIRSR" id="PIRSR604450-51"/>
    </source>
</evidence>
<dbReference type="CDD" id="cd01560">
    <property type="entry name" value="Thr-synth_2"/>
    <property type="match status" value="1"/>
</dbReference>
<evidence type="ECO:0000259" key="14">
    <source>
        <dbReference type="Pfam" id="PF14821"/>
    </source>
</evidence>
<comment type="pathway">
    <text evidence="2">Amino-acid biosynthesis; L-threonine biosynthesis; L-threonine from L-aspartate: step 5/5.</text>
</comment>
<evidence type="ECO:0000256" key="1">
    <source>
        <dbReference type="ARBA" id="ARBA00001933"/>
    </source>
</evidence>
<evidence type="ECO:0000259" key="13">
    <source>
        <dbReference type="Pfam" id="PF00291"/>
    </source>
</evidence>
<evidence type="ECO:0000256" key="11">
    <source>
        <dbReference type="NCBIfam" id="TIGR00260"/>
    </source>
</evidence>
<sequence>MNYYSTNHQSSIASLQEAVVKGLAPDKGLYMPEKIKALPAGFFETIDQLSFQEIAYRVADAFFGEDIEADTLKQIVYDTLSFETPVVKVEENIYSLELFHGPTLAFKDVGGRFMARLLGYFIKKQGQTDVNVLVATSGDTGSAVANGFLGVEGIHVYVLYPKGLVSEIQEKQFTTLGKNITALEVDGTFDDCQRLVKSAFMDEELNAKLKLTSANSINVARFLPQAFYYFNAYAQLKKQGKADNLVVCVPSGNFGNITAGLFGKRMGLPIKRFIAANNQNDIFLQYLETGKYSPRPSVATIANAMDVGDPSNFARVLDLYGNSHENISADISGCRYLDEQIGATMKSCYQSTGYLLDPHGACGYQALKEGLKEGETGVFLETAHPAKFVGTVEAIIGEKVAIPEKLQEFMKGEKLSFELSKEFADFKKFLLQ</sequence>
<dbReference type="NCBIfam" id="TIGR00260">
    <property type="entry name" value="thrC"/>
    <property type="match status" value="1"/>
</dbReference>
<evidence type="ECO:0000256" key="4">
    <source>
        <dbReference type="ARBA" id="ARBA00013028"/>
    </source>
</evidence>
<dbReference type="PROSITE" id="PS00165">
    <property type="entry name" value="DEHYDRATASE_SER_THR"/>
    <property type="match status" value="1"/>
</dbReference>
<dbReference type="GO" id="GO:0009088">
    <property type="term" value="P:threonine biosynthetic process"/>
    <property type="evidence" value="ECO:0007669"/>
    <property type="project" value="UniProtKB-UniRule"/>
</dbReference>
<dbReference type="Gene3D" id="3.90.1380.10">
    <property type="entry name" value="Threonine synthase, N-terminal domain"/>
    <property type="match status" value="1"/>
</dbReference>
<evidence type="ECO:0000256" key="2">
    <source>
        <dbReference type="ARBA" id="ARBA00004979"/>
    </source>
</evidence>
<name>A0A170YWG5_9BACT</name>
<keyword evidence="8 12" id="KW-0663">Pyridoxal phosphate</keyword>
<dbReference type="InterPro" id="IPR000634">
    <property type="entry name" value="Ser/Thr_deHydtase_PyrdxlP-BS"/>
</dbReference>
<dbReference type="Gene3D" id="3.40.50.1100">
    <property type="match status" value="2"/>
</dbReference>
<evidence type="ECO:0000313" key="15">
    <source>
        <dbReference type="EMBL" id="GAT62130.1"/>
    </source>
</evidence>
<dbReference type="AlphaFoldDB" id="A0A170YWG5"/>
<evidence type="ECO:0000256" key="10">
    <source>
        <dbReference type="ARBA" id="ARBA00049144"/>
    </source>
</evidence>
<evidence type="ECO:0000313" key="16">
    <source>
        <dbReference type="Proteomes" id="UP000076586"/>
    </source>
</evidence>
<keyword evidence="9" id="KW-0456">Lyase</keyword>
<organism evidence="15 16">
    <name type="scientific">Paludibacter jiangxiensis</name>
    <dbReference type="NCBI Taxonomy" id="681398"/>
    <lineage>
        <taxon>Bacteria</taxon>
        <taxon>Pseudomonadati</taxon>
        <taxon>Bacteroidota</taxon>
        <taxon>Bacteroidia</taxon>
        <taxon>Bacteroidales</taxon>
        <taxon>Paludibacteraceae</taxon>
        <taxon>Paludibacter</taxon>
    </lineage>
</organism>
<dbReference type="SUPFAM" id="SSF53686">
    <property type="entry name" value="Tryptophan synthase beta subunit-like PLP-dependent enzymes"/>
    <property type="match status" value="1"/>
</dbReference>
<dbReference type="InterPro" id="IPR051166">
    <property type="entry name" value="Threonine_Synthase"/>
</dbReference>
<evidence type="ECO:0000256" key="3">
    <source>
        <dbReference type="ARBA" id="ARBA00005517"/>
    </source>
</evidence>
<dbReference type="InterPro" id="IPR029144">
    <property type="entry name" value="Thr_synth_N"/>
</dbReference>
<keyword evidence="16" id="KW-1185">Reference proteome</keyword>
<comment type="similarity">
    <text evidence="3">Belongs to the threonine synthase family.</text>
</comment>
<evidence type="ECO:0000256" key="5">
    <source>
        <dbReference type="ARBA" id="ARBA00018679"/>
    </source>
</evidence>
<proteinExistence type="inferred from homology"/>
<dbReference type="EC" id="4.2.3.1" evidence="4 11"/>
<dbReference type="RefSeq" id="WP_068702072.1">
    <property type="nucleotide sequence ID" value="NZ_BDCR01000001.1"/>
</dbReference>
<protein>
    <recommendedName>
        <fullName evidence="5 11">Threonine synthase</fullName>
        <ecNumber evidence="4 11">4.2.3.1</ecNumber>
    </recommendedName>
</protein>
<evidence type="ECO:0000256" key="7">
    <source>
        <dbReference type="ARBA" id="ARBA00022697"/>
    </source>
</evidence>
<accession>A0A170YWG5</accession>
<dbReference type="Proteomes" id="UP000076586">
    <property type="component" value="Unassembled WGS sequence"/>
</dbReference>
<dbReference type="EMBL" id="BDCR01000001">
    <property type="protein sequence ID" value="GAT62130.1"/>
    <property type="molecule type" value="Genomic_DNA"/>
</dbReference>
<dbReference type="GO" id="GO:0004795">
    <property type="term" value="F:threonine synthase activity"/>
    <property type="evidence" value="ECO:0007669"/>
    <property type="project" value="UniProtKB-UniRule"/>
</dbReference>
<comment type="cofactor">
    <cofactor evidence="1 12">
        <name>pyridoxal 5'-phosphate</name>
        <dbReference type="ChEBI" id="CHEBI:597326"/>
    </cofactor>
</comment>
<dbReference type="PANTHER" id="PTHR42690">
    <property type="entry name" value="THREONINE SYNTHASE FAMILY MEMBER"/>
    <property type="match status" value="1"/>
</dbReference>
<dbReference type="InterPro" id="IPR001926">
    <property type="entry name" value="TrpB-like_PALP"/>
</dbReference>
<dbReference type="PANTHER" id="PTHR42690:SF1">
    <property type="entry name" value="THREONINE SYNTHASE-LIKE 2"/>
    <property type="match status" value="1"/>
</dbReference>
<comment type="caution">
    <text evidence="15">The sequence shown here is derived from an EMBL/GenBank/DDBJ whole genome shotgun (WGS) entry which is preliminary data.</text>
</comment>
<keyword evidence="7" id="KW-0791">Threonine biosynthesis</keyword>
<dbReference type="UniPathway" id="UPA00050">
    <property type="reaction ID" value="UER00065"/>
</dbReference>
<dbReference type="InterPro" id="IPR036052">
    <property type="entry name" value="TrpB-like_PALP_sf"/>
</dbReference>
<dbReference type="Pfam" id="PF00291">
    <property type="entry name" value="PALP"/>
    <property type="match status" value="1"/>
</dbReference>
<dbReference type="GO" id="GO:0030170">
    <property type="term" value="F:pyridoxal phosphate binding"/>
    <property type="evidence" value="ECO:0007669"/>
    <property type="project" value="InterPro"/>
</dbReference>
<comment type="catalytic activity">
    <reaction evidence="10">
        <text>O-phospho-L-homoserine + H2O = L-threonine + phosphate</text>
        <dbReference type="Rhea" id="RHEA:10840"/>
        <dbReference type="ChEBI" id="CHEBI:15377"/>
        <dbReference type="ChEBI" id="CHEBI:43474"/>
        <dbReference type="ChEBI" id="CHEBI:57590"/>
        <dbReference type="ChEBI" id="CHEBI:57926"/>
        <dbReference type="EC" id="4.2.3.1"/>
    </reaction>
</comment>
<reference evidence="16" key="1">
    <citation type="submission" date="2016-04" db="EMBL/GenBank/DDBJ databases">
        <title>Draft genome sequence of Paludibacter jiangxiensis strain NM7.</title>
        <authorList>
            <person name="Qiu Y."/>
            <person name="Matsuura N."/>
            <person name="Ohashi A."/>
            <person name="Tourlousse M.D."/>
            <person name="Sekiguchi Y."/>
        </authorList>
    </citation>
    <scope>NUCLEOTIDE SEQUENCE [LARGE SCALE GENOMIC DNA]</scope>
    <source>
        <strain evidence="16">NM7</strain>
    </source>
</reference>
<feature type="domain" description="Threonine synthase N-terminal" evidence="14">
    <location>
        <begin position="2"/>
        <end position="78"/>
    </location>
</feature>
<dbReference type="InterPro" id="IPR037158">
    <property type="entry name" value="Thr_synth_N_sf"/>
</dbReference>
<evidence type="ECO:0000256" key="9">
    <source>
        <dbReference type="ARBA" id="ARBA00023239"/>
    </source>
</evidence>
<evidence type="ECO:0000256" key="8">
    <source>
        <dbReference type="ARBA" id="ARBA00022898"/>
    </source>
</evidence>
<dbReference type="STRING" id="681398.PJIAN_1721"/>
<reference evidence="16" key="2">
    <citation type="journal article" date="2017" name="Genome Announc.">
        <title>Draft genome sequence of Paludibacter jiangxiensis NM7(T), a propionate-producing fermentative bacterium.</title>
        <authorList>
            <person name="Qiu Y.-L."/>
            <person name="Tourlousse D.M."/>
            <person name="Matsuura N."/>
            <person name="Ohashi A."/>
            <person name="Sekiguchi Y."/>
        </authorList>
    </citation>
    <scope>NUCLEOTIDE SEQUENCE [LARGE SCALE GENOMIC DNA]</scope>
    <source>
        <strain evidence="16">NM7</strain>
    </source>
</reference>